<dbReference type="SUPFAM" id="SSF51735">
    <property type="entry name" value="NAD(P)-binding Rossmann-fold domains"/>
    <property type="match status" value="1"/>
</dbReference>
<gene>
    <name evidence="4" type="ORF">AVDCRST_MAG73-3360</name>
</gene>
<comment type="similarity">
    <text evidence="1">Belongs to the Gfo/Idh/MocA family.</text>
</comment>
<dbReference type="PANTHER" id="PTHR43708">
    <property type="entry name" value="CONSERVED EXPRESSED OXIDOREDUCTASE (EUROFUNG)"/>
    <property type="match status" value="1"/>
</dbReference>
<dbReference type="Pfam" id="PF01408">
    <property type="entry name" value="GFO_IDH_MocA"/>
    <property type="match status" value="1"/>
</dbReference>
<dbReference type="GO" id="GO:0000166">
    <property type="term" value="F:nucleotide binding"/>
    <property type="evidence" value="ECO:0007669"/>
    <property type="project" value="InterPro"/>
</dbReference>
<evidence type="ECO:0000256" key="1">
    <source>
        <dbReference type="ARBA" id="ARBA00010928"/>
    </source>
</evidence>
<evidence type="ECO:0000313" key="4">
    <source>
        <dbReference type="EMBL" id="CAA9557761.1"/>
    </source>
</evidence>
<keyword evidence="2" id="KW-0560">Oxidoreductase</keyword>
<dbReference type="InterPro" id="IPR036291">
    <property type="entry name" value="NAD(P)-bd_dom_sf"/>
</dbReference>
<dbReference type="AlphaFoldDB" id="A0A6J4UVF9"/>
<dbReference type="EMBL" id="CADCWE010000227">
    <property type="protein sequence ID" value="CAA9557761.1"/>
    <property type="molecule type" value="Genomic_DNA"/>
</dbReference>
<evidence type="ECO:0000259" key="3">
    <source>
        <dbReference type="Pfam" id="PF01408"/>
    </source>
</evidence>
<dbReference type="InterPro" id="IPR000683">
    <property type="entry name" value="Gfo/Idh/MocA-like_OxRdtase_N"/>
</dbReference>
<dbReference type="SUPFAM" id="SSF55347">
    <property type="entry name" value="Glyceraldehyde-3-phosphate dehydrogenase-like, C-terminal domain"/>
    <property type="match status" value="1"/>
</dbReference>
<evidence type="ECO:0000256" key="2">
    <source>
        <dbReference type="ARBA" id="ARBA00023002"/>
    </source>
</evidence>
<name>A0A6J4UVF9_9BACT</name>
<reference evidence="4" key="1">
    <citation type="submission" date="2020-02" db="EMBL/GenBank/DDBJ databases">
        <authorList>
            <person name="Meier V. D."/>
        </authorList>
    </citation>
    <scope>NUCLEOTIDE SEQUENCE</scope>
    <source>
        <strain evidence="4">AVDCRST_MAG73</strain>
    </source>
</reference>
<sequence>MIKIGVVGSDNSHAIAYSRLANIDRVTGDRCRVVAIWGDDPARTKEVAREGGIETIVGQPEDLVGRVDLALVVDRHGDLHTDHALPFLERGMPVYVDKPLAIRLDDCERMLSAARRSASLVTSFSALRWAPTTDVLADEATRIGEIRAAHFSGPCDFESQYGGPFFYATHVAEIALRMIGEDVETVVAHRSGKTVAVQVTWSSGALATFTYLGDAAYHFHGTLFGTEGMAAREIMGGDDAYAEALSRILRMVETGERPLSDDQLLRPIAMVHALQTSLENGGTEVRLLGLH</sequence>
<dbReference type="Gene3D" id="3.40.50.720">
    <property type="entry name" value="NAD(P)-binding Rossmann-like Domain"/>
    <property type="match status" value="1"/>
</dbReference>
<feature type="domain" description="Gfo/Idh/MocA-like oxidoreductase N-terminal" evidence="3">
    <location>
        <begin position="2"/>
        <end position="121"/>
    </location>
</feature>
<dbReference type="GO" id="GO:0016491">
    <property type="term" value="F:oxidoreductase activity"/>
    <property type="evidence" value="ECO:0007669"/>
    <property type="project" value="UniProtKB-KW"/>
</dbReference>
<protein>
    <recommendedName>
        <fullName evidence="3">Gfo/Idh/MocA-like oxidoreductase N-terminal domain-containing protein</fullName>
    </recommendedName>
</protein>
<dbReference type="PANTHER" id="PTHR43708:SF5">
    <property type="entry name" value="CONSERVED EXPRESSED OXIDOREDUCTASE (EUROFUNG)-RELATED"/>
    <property type="match status" value="1"/>
</dbReference>
<dbReference type="InterPro" id="IPR051317">
    <property type="entry name" value="Gfo/Idh/MocA_oxidoreduct"/>
</dbReference>
<dbReference type="Gene3D" id="3.30.360.10">
    <property type="entry name" value="Dihydrodipicolinate Reductase, domain 2"/>
    <property type="match status" value="1"/>
</dbReference>
<accession>A0A6J4UVF9</accession>
<organism evidence="4">
    <name type="scientific">uncultured Thermomicrobiales bacterium</name>
    <dbReference type="NCBI Taxonomy" id="1645740"/>
    <lineage>
        <taxon>Bacteria</taxon>
        <taxon>Pseudomonadati</taxon>
        <taxon>Thermomicrobiota</taxon>
        <taxon>Thermomicrobia</taxon>
        <taxon>Thermomicrobiales</taxon>
        <taxon>environmental samples</taxon>
    </lineage>
</organism>
<proteinExistence type="inferred from homology"/>